<name>A0A4C1SBX4_EUMVA</name>
<dbReference type="Proteomes" id="UP000299102">
    <property type="component" value="Unassembled WGS sequence"/>
</dbReference>
<reference evidence="1 2" key="1">
    <citation type="journal article" date="2019" name="Commun. Biol.">
        <title>The bagworm genome reveals a unique fibroin gene that provides high tensile strength.</title>
        <authorList>
            <person name="Kono N."/>
            <person name="Nakamura H."/>
            <person name="Ohtoshi R."/>
            <person name="Tomita M."/>
            <person name="Numata K."/>
            <person name="Arakawa K."/>
        </authorList>
    </citation>
    <scope>NUCLEOTIDE SEQUENCE [LARGE SCALE GENOMIC DNA]</scope>
</reference>
<protein>
    <submittedName>
        <fullName evidence="1">Uncharacterized protein</fullName>
    </submittedName>
</protein>
<proteinExistence type="predicted"/>
<evidence type="ECO:0000313" key="2">
    <source>
        <dbReference type="Proteomes" id="UP000299102"/>
    </source>
</evidence>
<comment type="caution">
    <text evidence="1">The sequence shown here is derived from an EMBL/GenBank/DDBJ whole genome shotgun (WGS) entry which is preliminary data.</text>
</comment>
<dbReference type="EMBL" id="BGZK01000003">
    <property type="protein sequence ID" value="GBO99668.1"/>
    <property type="molecule type" value="Genomic_DNA"/>
</dbReference>
<keyword evidence="2" id="KW-1185">Reference proteome</keyword>
<gene>
    <name evidence="1" type="ORF">EVAR_777_1</name>
</gene>
<organism evidence="1 2">
    <name type="scientific">Eumeta variegata</name>
    <name type="common">Bagworm moth</name>
    <name type="synonym">Eumeta japonica</name>
    <dbReference type="NCBI Taxonomy" id="151549"/>
    <lineage>
        <taxon>Eukaryota</taxon>
        <taxon>Metazoa</taxon>
        <taxon>Ecdysozoa</taxon>
        <taxon>Arthropoda</taxon>
        <taxon>Hexapoda</taxon>
        <taxon>Insecta</taxon>
        <taxon>Pterygota</taxon>
        <taxon>Neoptera</taxon>
        <taxon>Endopterygota</taxon>
        <taxon>Lepidoptera</taxon>
        <taxon>Glossata</taxon>
        <taxon>Ditrysia</taxon>
        <taxon>Tineoidea</taxon>
        <taxon>Psychidae</taxon>
        <taxon>Oiketicinae</taxon>
        <taxon>Eumeta</taxon>
    </lineage>
</organism>
<evidence type="ECO:0000313" key="1">
    <source>
        <dbReference type="EMBL" id="GBO99668.1"/>
    </source>
</evidence>
<sequence>MHVDISSLKSPDDFCLFWIPIREFLNFDVKHLLARLSSDIDLNAVTDDSCRHAPHYAATLDFFVCVRVRIGQNSFMANLRLFGYVVTTNMRLSCSTFFKMASILSITDQPERGSSLTSKLPD</sequence>
<dbReference type="AlphaFoldDB" id="A0A4C1SBX4"/>
<accession>A0A4C1SBX4</accession>